<accession>A0ACA8QYT1</accession>
<dbReference type="EMBL" id="AP019737">
    <property type="protein sequence ID" value="BBL09867.1"/>
    <property type="molecule type" value="Genomic_DNA"/>
</dbReference>
<sequence>MTEGIFLDDPAAQHELLFRVPAGSNIPKTKVPAERGTFEASPEPYEVYLSRFDVVMQGLQRGDSFLANLTLRTPLALSVPLQEVILHSDAPYCLYVPGRFACFSPERFVRIADGRISTNPMKGTIDASIPDAAQAILADPKETAEHYTVVDLLRNDLGMVAERVEVKRFRYIDTLRTNRGDILQVSSEIVGTLPEDSFSRMGDILFRMLPAGSVSGAPKRSTLELIRRAEERPRGFYTGVFGYFDGRELDSAVMIRYIEQTDGGMCFRSGGGITVMSRPEEEYDEVLKKIYLPFL</sequence>
<name>A0ACA8QYT1_9BACT</name>
<keyword evidence="2" id="KW-1185">Reference proteome</keyword>
<evidence type="ECO:0000313" key="2">
    <source>
        <dbReference type="Proteomes" id="UP000317465"/>
    </source>
</evidence>
<protein>
    <submittedName>
        <fullName evidence="1">Aminodeoxychorismate synthase component I</fullName>
    </submittedName>
</protein>
<evidence type="ECO:0000313" key="1">
    <source>
        <dbReference type="EMBL" id="BBL09867.1"/>
    </source>
</evidence>
<proteinExistence type="predicted"/>
<dbReference type="Proteomes" id="UP000317465">
    <property type="component" value="Chromosome"/>
</dbReference>
<reference evidence="1 2" key="1">
    <citation type="journal article" date="2020" name="Int. J. Syst. Evol. Microbiol.">
        <title>Alistipes communis sp. nov., Alistipes dispar sp. nov. and Alistipes onderdonkii subsp. vulgaris subsp. nov., isolated from human faeces, and creation of Alistipes onderdonkii subsp. onderdonkii subsp. nov.</title>
        <authorList>
            <person name="Sakamoto M."/>
            <person name="Ikeyama N."/>
            <person name="Ogata Y."/>
            <person name="Suda W."/>
            <person name="Iino T."/>
            <person name="Hattori M."/>
            <person name="Ohkuma M."/>
        </authorList>
    </citation>
    <scope>NUCLEOTIDE SEQUENCE [LARGE SCALE GENOMIC DNA]</scope>
    <source>
        <strain evidence="1 2">5CPYCFAH4</strain>
    </source>
</reference>
<organism evidence="1 2">
    <name type="scientific">Alistipes onderdonkii subsp. vulgaris</name>
    <dbReference type="NCBI Taxonomy" id="2585117"/>
    <lineage>
        <taxon>Bacteria</taxon>
        <taxon>Pseudomonadati</taxon>
        <taxon>Bacteroidota</taxon>
        <taxon>Bacteroidia</taxon>
        <taxon>Bacteroidales</taxon>
        <taxon>Rikenellaceae</taxon>
        <taxon>Alistipes</taxon>
    </lineage>
</organism>
<gene>
    <name evidence="1" type="ORF">A5CPYCFAH4_20910</name>
</gene>